<dbReference type="EMBL" id="VUJX02000003">
    <property type="protein sequence ID" value="KAL0939081.1"/>
    <property type="molecule type" value="Genomic_DNA"/>
</dbReference>
<keyword evidence="2" id="KW-1185">Reference proteome</keyword>
<proteinExistence type="predicted"/>
<evidence type="ECO:0000313" key="2">
    <source>
        <dbReference type="Proteomes" id="UP000805649"/>
    </source>
</evidence>
<reference evidence="1 2" key="1">
    <citation type="journal article" date="2020" name="Phytopathology">
        <title>Genome Sequence Resources of Colletotrichum truncatum, C. plurivorum, C. musicola, and C. sojae: Four Species Pathogenic to Soybean (Glycine max).</title>
        <authorList>
            <person name="Rogerio F."/>
            <person name="Boufleur T.R."/>
            <person name="Ciampi-Guillardi M."/>
            <person name="Sukno S.A."/>
            <person name="Thon M.R."/>
            <person name="Massola Junior N.S."/>
            <person name="Baroncelli R."/>
        </authorList>
    </citation>
    <scope>NUCLEOTIDE SEQUENCE [LARGE SCALE GENOMIC DNA]</scope>
    <source>
        <strain evidence="1 2">CMES1059</strain>
    </source>
</reference>
<organism evidence="1 2">
    <name type="scientific">Colletotrichum truncatum</name>
    <name type="common">Anthracnose fungus</name>
    <name type="synonym">Colletotrichum capsici</name>
    <dbReference type="NCBI Taxonomy" id="5467"/>
    <lineage>
        <taxon>Eukaryota</taxon>
        <taxon>Fungi</taxon>
        <taxon>Dikarya</taxon>
        <taxon>Ascomycota</taxon>
        <taxon>Pezizomycotina</taxon>
        <taxon>Sordariomycetes</taxon>
        <taxon>Hypocreomycetidae</taxon>
        <taxon>Glomerellales</taxon>
        <taxon>Glomerellaceae</taxon>
        <taxon>Colletotrichum</taxon>
        <taxon>Colletotrichum truncatum species complex</taxon>
    </lineage>
</organism>
<evidence type="ECO:0000313" key="1">
    <source>
        <dbReference type="EMBL" id="KAL0939081.1"/>
    </source>
</evidence>
<sequence length="125" mass="13194">MRFFSTIALATLSASGIVTAMPVAYAEDVSPSLAQSLQEEAAVGPVDVEASIETRANTPADDQKHDANHEKIKQNNCGTNCHKSLDSYHSQASKDSKASKASKASKNSKNGGRDLKSLEAADSEN</sequence>
<name>A0ACC3Z4Q8_COLTU</name>
<comment type="caution">
    <text evidence="1">The sequence shown here is derived from an EMBL/GenBank/DDBJ whole genome shotgun (WGS) entry which is preliminary data.</text>
</comment>
<accession>A0ACC3Z4Q8</accession>
<protein>
    <submittedName>
        <fullName evidence="1">Uncharacterized protein</fullName>
    </submittedName>
</protein>
<gene>
    <name evidence="1" type="ORF">CTRU02_205691</name>
</gene>
<dbReference type="Proteomes" id="UP000805649">
    <property type="component" value="Unassembled WGS sequence"/>
</dbReference>